<keyword evidence="2" id="KW-1185">Reference proteome</keyword>
<evidence type="ECO:0000313" key="2">
    <source>
        <dbReference type="Proteomes" id="UP000247702"/>
    </source>
</evidence>
<gene>
    <name evidence="1" type="ORF">RclHR1_07070001</name>
</gene>
<dbReference type="AlphaFoldDB" id="A0A2Z6SKH2"/>
<comment type="caution">
    <text evidence="1">The sequence shown here is derived from an EMBL/GenBank/DDBJ whole genome shotgun (WGS) entry which is preliminary data.</text>
</comment>
<protein>
    <submittedName>
        <fullName evidence="1">Uncharacterized protein</fullName>
    </submittedName>
</protein>
<organism evidence="1 2">
    <name type="scientific">Rhizophagus clarus</name>
    <dbReference type="NCBI Taxonomy" id="94130"/>
    <lineage>
        <taxon>Eukaryota</taxon>
        <taxon>Fungi</taxon>
        <taxon>Fungi incertae sedis</taxon>
        <taxon>Mucoromycota</taxon>
        <taxon>Glomeromycotina</taxon>
        <taxon>Glomeromycetes</taxon>
        <taxon>Glomerales</taxon>
        <taxon>Glomeraceae</taxon>
        <taxon>Rhizophagus</taxon>
    </lineage>
</organism>
<dbReference type="EMBL" id="BEXD01004101">
    <property type="protein sequence ID" value="GBC06819.1"/>
    <property type="molecule type" value="Genomic_DNA"/>
</dbReference>
<dbReference type="Proteomes" id="UP000247702">
    <property type="component" value="Unassembled WGS sequence"/>
</dbReference>
<evidence type="ECO:0000313" key="1">
    <source>
        <dbReference type="EMBL" id="GBC06819.1"/>
    </source>
</evidence>
<reference evidence="1 2" key="1">
    <citation type="submission" date="2017-11" db="EMBL/GenBank/DDBJ databases">
        <title>The genome of Rhizophagus clarus HR1 reveals common genetic basis of auxotrophy among arbuscular mycorrhizal fungi.</title>
        <authorList>
            <person name="Kobayashi Y."/>
        </authorList>
    </citation>
    <scope>NUCLEOTIDE SEQUENCE [LARGE SCALE GENOMIC DNA]</scope>
    <source>
        <strain evidence="1 2">HR1</strain>
    </source>
</reference>
<accession>A0A2Z6SKH2</accession>
<proteinExistence type="predicted"/>
<sequence length="195" mass="23161">MIFKSFYVKIEIENEGNLNELLLNFIGTQNNRAFFKPISPIPNSFQNISSLLIKSIVLFSFSPSSSSSTFSSSIALDTSQLLYPTLKNDMEQDYRIFDKNLKWNLIFEIIKKENLLFFSPLRFDIELYYLYNCLKMFEEYEDKWSYYSYEDTMVAQCSLGSIFRFYSLSKKIFRHGIFNKKFQSKIHINSDEKKK</sequence>
<name>A0A2Z6SKH2_9GLOM</name>